<gene>
    <name evidence="1" type="ORF">C1634_022820</name>
</gene>
<evidence type="ECO:0000313" key="2">
    <source>
        <dbReference type="Proteomes" id="UP000236413"/>
    </source>
</evidence>
<dbReference type="InterPro" id="IPR010921">
    <property type="entry name" value="Trp_repressor/repl_initiator"/>
</dbReference>
<accession>A0A316WBM1</accession>
<comment type="caution">
    <text evidence="1">The sequence shown here is derived from an EMBL/GenBank/DDBJ whole genome shotgun (WGS) entry which is preliminary data.</text>
</comment>
<dbReference type="RefSeq" id="WP_103233669.1">
    <property type="nucleotide sequence ID" value="NZ_PPEG02000011.1"/>
</dbReference>
<dbReference type="GO" id="GO:0043565">
    <property type="term" value="F:sequence-specific DNA binding"/>
    <property type="evidence" value="ECO:0007669"/>
    <property type="project" value="InterPro"/>
</dbReference>
<evidence type="ECO:0000313" key="1">
    <source>
        <dbReference type="EMBL" id="PWN58389.1"/>
    </source>
</evidence>
<organism evidence="1 2">
    <name type="scientific">Chryseobacterium viscerum</name>
    <dbReference type="NCBI Taxonomy" id="1037377"/>
    <lineage>
        <taxon>Bacteria</taxon>
        <taxon>Pseudomonadati</taxon>
        <taxon>Bacteroidota</taxon>
        <taxon>Flavobacteriia</taxon>
        <taxon>Flavobacteriales</taxon>
        <taxon>Weeksellaceae</taxon>
        <taxon>Chryseobacterium group</taxon>
        <taxon>Chryseobacterium</taxon>
    </lineage>
</organism>
<dbReference type="EMBL" id="PPEG02000011">
    <property type="protein sequence ID" value="PWN58389.1"/>
    <property type="molecule type" value="Genomic_DNA"/>
</dbReference>
<reference evidence="1 2" key="1">
    <citation type="submission" date="2018-04" db="EMBL/GenBank/DDBJ databases">
        <title>Chryseobacterium oncorhynchi 701B-08T from rainbow trout, and Chryseobacterium viscerum 687B-08T from diseased fish.</title>
        <authorList>
            <person name="Jeong J.-J."/>
            <person name="Lee Y.J."/>
            <person name="Pathiraja D."/>
            <person name="Park B."/>
            <person name="Choi I.-G."/>
            <person name="Kim K.D."/>
        </authorList>
    </citation>
    <scope>NUCLEOTIDE SEQUENCE [LARGE SCALE GENOMIC DNA]</scope>
    <source>
        <strain evidence="1 2">687B-08</strain>
    </source>
</reference>
<protein>
    <submittedName>
        <fullName evidence="1">Transposase</fullName>
    </submittedName>
</protein>
<dbReference type="AlphaFoldDB" id="A0A316WBM1"/>
<name>A0A316WBM1_9FLAO</name>
<proteinExistence type="predicted"/>
<dbReference type="Proteomes" id="UP000236413">
    <property type="component" value="Unassembled WGS sequence"/>
</dbReference>
<sequence length="113" mass="13603">MDTEIQRLKPDYKLIYSDILQSKYPEKISSCEAMIQKEYLSTLEVIKLNILIFGNSDKQLAKKNQRHRAYDRSDILHILKYQKENRLNNKELALHFRLSRNTVTKWKKLFMVE</sequence>
<dbReference type="SUPFAM" id="SSF48295">
    <property type="entry name" value="TrpR-like"/>
    <property type="match status" value="1"/>
</dbReference>